<protein>
    <recommendedName>
        <fullName evidence="10">CAP-Gly domain-containing protein</fullName>
    </recommendedName>
</protein>
<dbReference type="GO" id="GO:0005874">
    <property type="term" value="C:microtubule"/>
    <property type="evidence" value="ECO:0007669"/>
    <property type="project" value="UniProtKB-KW"/>
</dbReference>
<dbReference type="EMBL" id="NHTK01001173">
    <property type="protein sequence ID" value="PPR02344.1"/>
    <property type="molecule type" value="Genomic_DNA"/>
</dbReference>
<dbReference type="STRING" id="181874.A0A409YH96"/>
<dbReference type="PROSITE" id="PS00845">
    <property type="entry name" value="CAP_GLY_1"/>
    <property type="match status" value="1"/>
</dbReference>
<feature type="compositionally biased region" description="Pro residues" evidence="9">
    <location>
        <begin position="163"/>
        <end position="174"/>
    </location>
</feature>
<reference evidence="11 12" key="1">
    <citation type="journal article" date="2018" name="Evol. Lett.">
        <title>Horizontal gene cluster transfer increased hallucinogenic mushroom diversity.</title>
        <authorList>
            <person name="Reynolds H.T."/>
            <person name="Vijayakumar V."/>
            <person name="Gluck-Thaler E."/>
            <person name="Korotkin H.B."/>
            <person name="Matheny P.B."/>
            <person name="Slot J.C."/>
        </authorList>
    </citation>
    <scope>NUCLEOTIDE SEQUENCE [LARGE SCALE GENOMIC DNA]</scope>
    <source>
        <strain evidence="11 12">2629</strain>
    </source>
</reference>
<evidence type="ECO:0000259" key="10">
    <source>
        <dbReference type="PROSITE" id="PS50245"/>
    </source>
</evidence>
<evidence type="ECO:0000256" key="5">
    <source>
        <dbReference type="ARBA" id="ARBA00023017"/>
    </source>
</evidence>
<sequence>MASLTNPPLGAIVSIPLGQGVVRFKGQTEFADGQWVGIELHQGIGKNDGSVAGVQYFRCKPQHGVFVRPSQIKAIHGAELSSAPSPAPVPPVRLFDRISFFIPSVAGTRHQRTPSTSGLLRAGYARGPPSSNASAASTRSASPVKPTAATAPTPAVSRTSSMRPPPSPTKPSVPPISNAPRSRKSLLVRASPPQETPPVSRNGNASPSKPAFSSKRTSSPLSGPPLATAASVASSTQPFSARPPSALSSSPIPTSEPPPQEEMPPPPPPPPPPVPAGPNPQQEKEIKELRAKVEQLEAKRTDEAQYIGQLKARLAETEIWGQARPKLQKKLNDMAEEMIRLKKDLASAQQAKESAEELLEMATLDKEVAEERAEAAEEELVDIKEKLAILEVENDMLKEEGREDGPPKDSMAYMQLEKQNERLKEALIKLRDMTQETDQEQRRRIAELEKDLGSTEDLQRLYEEASFKLTNAEQEIEDLKMQVDDALTAEDMLVQLTERNLELGEKIEEMRITIEDLEALKELSDELEENHMETEKQLHEDIEARETQIRERERKIVSLEETCQDYEGTIAQFRELVLNLQSELDNLRTQTQTAQNQSATAASQAASVMSLNLKLQSSAQKNLARTIDLEVRSLEAKEAKELLAIIQPYLPQLYVETDSDATSCYLFFRRMAYKTDLINSVVAQIHNLPDALNGDVSETLVGVCEMRSRISGLSTLCKRFAAVLRRCDVETFLNIGRLFPEISPLEKRIDMHIDLLRRDEFRDMECVSDIVKIQAQFDHLAETYFDDFETDLAERELGYVSMFDHDLDMLAASVSLTRTSVGAIVKDEDLVVDMGGYDIDTELFEPLASLLNRCKAAKTHSKKLIKRLQDVAQDSAAVKPHLITQMKALSNYVAELVNFGISLAQQVMPHLSDVRTAKSSFQLTTILGVVKNSATSTIAKDLKPGASVWDAVNAAMTQVIDEAGKLVQPILEPENVLKITGTAPWVTRIAEVKAALAVNVEAERKVASLNEEIQGLARAHRLQEQIIQELRVNIEVKERKLEEAKGQNDRIEELTREIASAKKQERTHAEAIDQLQQDLDALEEENAKLKTMTAGQQQQPVGQQQIEHENVPIEGSLETSHLLEQIDALRGTVRFLRQENMYLKGHDLLREIESLPHIPAPVSREPTPPLVNSGNSETEESDDEDVVARPTLHSLATETKKLYRDVMKFSSAPRVVDLSDLNARRAEAKSGKVWMPRKMTPAHQVLERKKEGERLSRRVNGLKQRASALTASL</sequence>
<feature type="compositionally biased region" description="Polar residues" evidence="9">
    <location>
        <begin position="197"/>
        <end position="207"/>
    </location>
</feature>
<comment type="similarity">
    <text evidence="2">Belongs to the dynactin 150 kDa subunit family.</text>
</comment>
<evidence type="ECO:0000256" key="4">
    <source>
        <dbReference type="ARBA" id="ARBA00022701"/>
    </source>
</evidence>
<feature type="compositionally biased region" description="Low complexity" evidence="9">
    <location>
        <begin position="130"/>
        <end position="162"/>
    </location>
</feature>
<dbReference type="Proteomes" id="UP000284842">
    <property type="component" value="Unassembled WGS sequence"/>
</dbReference>
<dbReference type="InterPro" id="IPR036859">
    <property type="entry name" value="CAP-Gly_dom_sf"/>
</dbReference>
<keyword evidence="7" id="KW-0206">Cytoskeleton</keyword>
<gene>
    <name evidence="11" type="ORF">CVT24_011688</name>
</gene>
<feature type="compositionally biased region" description="Pro residues" evidence="9">
    <location>
        <begin position="254"/>
        <end position="278"/>
    </location>
</feature>
<feature type="domain" description="CAP-Gly" evidence="10">
    <location>
        <begin position="26"/>
        <end position="68"/>
    </location>
</feature>
<organism evidence="11 12">
    <name type="scientific">Panaeolus cyanescens</name>
    <dbReference type="NCBI Taxonomy" id="181874"/>
    <lineage>
        <taxon>Eukaryota</taxon>
        <taxon>Fungi</taxon>
        <taxon>Dikarya</taxon>
        <taxon>Basidiomycota</taxon>
        <taxon>Agaricomycotina</taxon>
        <taxon>Agaricomycetes</taxon>
        <taxon>Agaricomycetidae</taxon>
        <taxon>Agaricales</taxon>
        <taxon>Agaricineae</taxon>
        <taxon>Galeropsidaceae</taxon>
        <taxon>Panaeolus</taxon>
    </lineage>
</organism>
<dbReference type="Pfam" id="PF12455">
    <property type="entry name" value="Dynactin"/>
    <property type="match status" value="1"/>
</dbReference>
<evidence type="ECO:0000313" key="11">
    <source>
        <dbReference type="EMBL" id="PPR02344.1"/>
    </source>
</evidence>
<comment type="subcellular location">
    <subcellularLocation>
        <location evidence="1">Cytoplasm</location>
        <location evidence="1">Cytoskeleton</location>
    </subcellularLocation>
</comment>
<feature type="compositionally biased region" description="Low complexity" evidence="9">
    <location>
        <begin position="238"/>
        <end position="253"/>
    </location>
</feature>
<evidence type="ECO:0000256" key="7">
    <source>
        <dbReference type="ARBA" id="ARBA00023212"/>
    </source>
</evidence>
<dbReference type="OrthoDB" id="2130750at2759"/>
<feature type="region of interest" description="Disordered" evidence="9">
    <location>
        <begin position="1159"/>
        <end position="1187"/>
    </location>
</feature>
<evidence type="ECO:0000256" key="3">
    <source>
        <dbReference type="ARBA" id="ARBA00022490"/>
    </source>
</evidence>
<dbReference type="AlphaFoldDB" id="A0A409YH96"/>
<keyword evidence="3" id="KW-0963">Cytoplasm</keyword>
<name>A0A409YH96_9AGAR</name>
<dbReference type="PROSITE" id="PS50245">
    <property type="entry name" value="CAP_GLY_2"/>
    <property type="match status" value="1"/>
</dbReference>
<keyword evidence="6 8" id="KW-0175">Coiled coil</keyword>
<dbReference type="Gene3D" id="2.30.30.190">
    <property type="entry name" value="CAP Gly-rich-like domain"/>
    <property type="match status" value="1"/>
</dbReference>
<evidence type="ECO:0000256" key="6">
    <source>
        <dbReference type="ARBA" id="ARBA00023054"/>
    </source>
</evidence>
<dbReference type="InterPro" id="IPR022157">
    <property type="entry name" value="Dynactin"/>
</dbReference>
<evidence type="ECO:0000256" key="8">
    <source>
        <dbReference type="SAM" id="Coils"/>
    </source>
</evidence>
<feature type="coiled-coil region" evidence="8">
    <location>
        <begin position="992"/>
        <end position="1099"/>
    </location>
</feature>
<keyword evidence="5" id="KW-0243">Dynein</keyword>
<dbReference type="PANTHER" id="PTHR18916">
    <property type="entry name" value="DYNACTIN 1-RELATED MICROTUBULE-BINDING"/>
    <property type="match status" value="1"/>
</dbReference>
<evidence type="ECO:0000256" key="2">
    <source>
        <dbReference type="ARBA" id="ARBA00011010"/>
    </source>
</evidence>
<dbReference type="SMART" id="SM01052">
    <property type="entry name" value="CAP_GLY"/>
    <property type="match status" value="1"/>
</dbReference>
<dbReference type="InterPro" id="IPR000938">
    <property type="entry name" value="CAP-Gly_domain"/>
</dbReference>
<keyword evidence="12" id="KW-1185">Reference proteome</keyword>
<dbReference type="Pfam" id="PF01302">
    <property type="entry name" value="CAP_GLY"/>
    <property type="match status" value="1"/>
</dbReference>
<dbReference type="InParanoid" id="A0A409YH96"/>
<evidence type="ECO:0000313" key="12">
    <source>
        <dbReference type="Proteomes" id="UP000284842"/>
    </source>
</evidence>
<keyword evidence="4" id="KW-0493">Microtubule</keyword>
<evidence type="ECO:0000256" key="1">
    <source>
        <dbReference type="ARBA" id="ARBA00004245"/>
    </source>
</evidence>
<comment type="caution">
    <text evidence="11">The sequence shown here is derived from an EMBL/GenBank/DDBJ whole genome shotgun (WGS) entry which is preliminary data.</text>
</comment>
<dbReference type="SUPFAM" id="SSF74924">
    <property type="entry name" value="Cap-Gly domain"/>
    <property type="match status" value="1"/>
</dbReference>
<evidence type="ECO:0000256" key="9">
    <source>
        <dbReference type="SAM" id="MobiDB-lite"/>
    </source>
</evidence>
<feature type="region of interest" description="Disordered" evidence="9">
    <location>
        <begin position="108"/>
        <end position="286"/>
    </location>
</feature>
<accession>A0A409YH96</accession>
<proteinExistence type="inferred from homology"/>
<dbReference type="GO" id="GO:0030286">
    <property type="term" value="C:dynein complex"/>
    <property type="evidence" value="ECO:0007669"/>
    <property type="project" value="UniProtKB-KW"/>
</dbReference>